<evidence type="ECO:0000313" key="3">
    <source>
        <dbReference type="EMBL" id="MBC3931054.1"/>
    </source>
</evidence>
<organism evidence="3 4">
    <name type="scientific">Undibacterium curvum</name>
    <dbReference type="NCBI Taxonomy" id="2762294"/>
    <lineage>
        <taxon>Bacteria</taxon>
        <taxon>Pseudomonadati</taxon>
        <taxon>Pseudomonadota</taxon>
        <taxon>Betaproteobacteria</taxon>
        <taxon>Burkholderiales</taxon>
        <taxon>Oxalobacteraceae</taxon>
        <taxon>Undibacterium</taxon>
    </lineage>
</organism>
<feature type="compositionally biased region" description="Basic and acidic residues" evidence="1">
    <location>
        <begin position="54"/>
        <end position="65"/>
    </location>
</feature>
<evidence type="ECO:0000256" key="1">
    <source>
        <dbReference type="SAM" id="MobiDB-lite"/>
    </source>
</evidence>
<sequence length="145" mass="15093">MKNALLPIAAVIFAAQLATPVCAQMPAKAEVPPPPKMEKLEEGPTEKNLSVGKPEQKNKVVEKKNNAGKVTEVEVKSGKSSYTLKADPQAGNAQPGTVQGQGNRAAQWTLLEFGGKKEAKEAPEPLPVLPPAPGKPAPASAAAKK</sequence>
<evidence type="ECO:0008006" key="5">
    <source>
        <dbReference type="Google" id="ProtNLM"/>
    </source>
</evidence>
<evidence type="ECO:0000313" key="4">
    <source>
        <dbReference type="Proteomes" id="UP000654304"/>
    </source>
</evidence>
<keyword evidence="4" id="KW-1185">Reference proteome</keyword>
<reference evidence="3 4" key="1">
    <citation type="submission" date="2020-08" db="EMBL/GenBank/DDBJ databases">
        <title>Novel species isolated from subtropical streams in China.</title>
        <authorList>
            <person name="Lu H."/>
        </authorList>
    </citation>
    <scope>NUCLEOTIDE SEQUENCE [LARGE SCALE GENOMIC DNA]</scope>
    <source>
        <strain evidence="3 4">CY22W</strain>
    </source>
</reference>
<feature type="compositionally biased region" description="Polar residues" evidence="1">
    <location>
        <begin position="91"/>
        <end position="106"/>
    </location>
</feature>
<feature type="region of interest" description="Disordered" evidence="1">
    <location>
        <begin position="81"/>
        <end position="145"/>
    </location>
</feature>
<dbReference type="RefSeq" id="WP_186902840.1">
    <property type="nucleotide sequence ID" value="NZ_JACOGD010000002.1"/>
</dbReference>
<feature type="signal peptide" evidence="2">
    <location>
        <begin position="1"/>
        <end position="23"/>
    </location>
</feature>
<feature type="compositionally biased region" description="Pro residues" evidence="1">
    <location>
        <begin position="124"/>
        <end position="136"/>
    </location>
</feature>
<dbReference type="Proteomes" id="UP000654304">
    <property type="component" value="Unassembled WGS sequence"/>
</dbReference>
<evidence type="ECO:0000256" key="2">
    <source>
        <dbReference type="SAM" id="SignalP"/>
    </source>
</evidence>
<name>A0ABR7A2A6_9BURK</name>
<gene>
    <name evidence="3" type="ORF">H8K43_05160</name>
</gene>
<comment type="caution">
    <text evidence="3">The sequence shown here is derived from an EMBL/GenBank/DDBJ whole genome shotgun (WGS) entry which is preliminary data.</text>
</comment>
<feature type="region of interest" description="Disordered" evidence="1">
    <location>
        <begin position="28"/>
        <end position="65"/>
    </location>
</feature>
<feature type="compositionally biased region" description="Basic and acidic residues" evidence="1">
    <location>
        <begin position="36"/>
        <end position="45"/>
    </location>
</feature>
<feature type="chain" id="PRO_5045836621" description="DUF2782 domain-containing protein" evidence="2">
    <location>
        <begin position="24"/>
        <end position="145"/>
    </location>
</feature>
<dbReference type="EMBL" id="JACOGD010000002">
    <property type="protein sequence ID" value="MBC3931054.1"/>
    <property type="molecule type" value="Genomic_DNA"/>
</dbReference>
<keyword evidence="2" id="KW-0732">Signal</keyword>
<feature type="compositionally biased region" description="Basic and acidic residues" evidence="1">
    <location>
        <begin position="114"/>
        <end position="123"/>
    </location>
</feature>
<proteinExistence type="predicted"/>
<protein>
    <recommendedName>
        <fullName evidence="5">DUF2782 domain-containing protein</fullName>
    </recommendedName>
</protein>
<accession>A0ABR7A2A6</accession>